<evidence type="ECO:0000256" key="4">
    <source>
        <dbReference type="ARBA" id="ARBA00022989"/>
    </source>
</evidence>
<dbReference type="InterPro" id="IPR005495">
    <property type="entry name" value="LptG/LptF_permease"/>
</dbReference>
<feature type="transmembrane region" description="Helical" evidence="6">
    <location>
        <begin position="12"/>
        <end position="34"/>
    </location>
</feature>
<evidence type="ECO:0000256" key="3">
    <source>
        <dbReference type="ARBA" id="ARBA00022692"/>
    </source>
</evidence>
<evidence type="ECO:0000256" key="2">
    <source>
        <dbReference type="ARBA" id="ARBA00022475"/>
    </source>
</evidence>
<feature type="transmembrane region" description="Helical" evidence="6">
    <location>
        <begin position="101"/>
        <end position="119"/>
    </location>
</feature>
<evidence type="ECO:0000256" key="5">
    <source>
        <dbReference type="ARBA" id="ARBA00023136"/>
    </source>
</evidence>
<dbReference type="GO" id="GO:0015920">
    <property type="term" value="P:lipopolysaccharide transport"/>
    <property type="evidence" value="ECO:0007669"/>
    <property type="project" value="TreeGrafter"/>
</dbReference>
<evidence type="ECO:0000313" key="7">
    <source>
        <dbReference type="EMBL" id="SUZ53526.1"/>
    </source>
</evidence>
<dbReference type="PANTHER" id="PTHR33529:SF6">
    <property type="entry name" value="YJGP_YJGQ FAMILY PERMEASE"/>
    <property type="match status" value="1"/>
</dbReference>
<name>A0A381NFZ8_9ZZZZ</name>
<keyword evidence="2" id="KW-1003">Cell membrane</keyword>
<keyword evidence="4 6" id="KW-1133">Transmembrane helix</keyword>
<organism evidence="7">
    <name type="scientific">marine metagenome</name>
    <dbReference type="NCBI Taxonomy" id="408172"/>
    <lineage>
        <taxon>unclassified sequences</taxon>
        <taxon>metagenomes</taxon>
        <taxon>ecological metagenomes</taxon>
    </lineage>
</organism>
<keyword evidence="3 6" id="KW-0812">Transmembrane</keyword>
<dbReference type="PANTHER" id="PTHR33529">
    <property type="entry name" value="SLR0882 PROTEIN-RELATED"/>
    <property type="match status" value="1"/>
</dbReference>
<feature type="transmembrane region" description="Helical" evidence="6">
    <location>
        <begin position="428"/>
        <end position="447"/>
    </location>
</feature>
<accession>A0A381NFZ8</accession>
<reference evidence="7" key="1">
    <citation type="submission" date="2018-05" db="EMBL/GenBank/DDBJ databases">
        <authorList>
            <person name="Lanie J.A."/>
            <person name="Ng W.-L."/>
            <person name="Kazmierczak K.M."/>
            <person name="Andrzejewski T.M."/>
            <person name="Davidsen T.M."/>
            <person name="Wayne K.J."/>
            <person name="Tettelin H."/>
            <person name="Glass J.I."/>
            <person name="Rusch D."/>
            <person name="Podicherti R."/>
            <person name="Tsui H.-C.T."/>
            <person name="Winkler M.E."/>
        </authorList>
    </citation>
    <scope>NUCLEOTIDE SEQUENCE</scope>
</reference>
<protein>
    <recommendedName>
        <fullName evidence="8">YjgP/YjgQ family permease</fullName>
    </recommendedName>
</protein>
<evidence type="ECO:0008006" key="8">
    <source>
        <dbReference type="Google" id="ProtNLM"/>
    </source>
</evidence>
<feature type="transmembrane region" description="Helical" evidence="6">
    <location>
        <begin position="395"/>
        <end position="416"/>
    </location>
</feature>
<evidence type="ECO:0000256" key="6">
    <source>
        <dbReference type="SAM" id="Phobius"/>
    </source>
</evidence>
<sequence length="480" mass="52723">MRLGVLSRYLIKIHIGPFIFALATITGLIFLNAVAQRIEGLIGKGLPWTVVVEFLVLSLPHTIALSLPMSVLVAVLYSFTELASSNEIMAMSAGGIKPTRVLVPLLGMGAVVTGAMLYFNDQILPESNHRLKNLLVDIGRKSPTLELREQIVNEIKTESGVDVYFMTADRIDQVANKLEEVTIFDSNSSIRKRTTYAASGEMAFNAEKTDLYLTLFDGVVHEVQTDRIGGFQRVYFDKQIIPLRDVGNELERRFGGSDRSDREMGFKLLTESVSAREAELDSVRIDNREKALQALRLALGRPIDEDTSMVETMQLYQTRNSASSFTDGTSLLSRDPITQSVVISSRTRASRGATLRAAANRYKVEIHKKLAIAFACLVFTIIGPPLALRFRTGGVGMVAATSSGIFAIYWLGLIGGETLADRRFADPAITMWLANIVFLGVGLILVSRMGSATYTARGHGISRVARIFRSRPQQPEGASV</sequence>
<dbReference type="AlphaFoldDB" id="A0A381NFZ8"/>
<keyword evidence="5 6" id="KW-0472">Membrane</keyword>
<gene>
    <name evidence="7" type="ORF">METZ01_LOCUS6380</name>
</gene>
<comment type="subcellular location">
    <subcellularLocation>
        <location evidence="1">Cell membrane</location>
        <topology evidence="1">Multi-pass membrane protein</topology>
    </subcellularLocation>
</comment>
<dbReference type="EMBL" id="UINC01000333">
    <property type="protein sequence ID" value="SUZ53526.1"/>
    <property type="molecule type" value="Genomic_DNA"/>
</dbReference>
<feature type="transmembrane region" description="Helical" evidence="6">
    <location>
        <begin position="54"/>
        <end position="80"/>
    </location>
</feature>
<proteinExistence type="predicted"/>
<evidence type="ECO:0000256" key="1">
    <source>
        <dbReference type="ARBA" id="ARBA00004651"/>
    </source>
</evidence>
<feature type="transmembrane region" description="Helical" evidence="6">
    <location>
        <begin position="370"/>
        <end position="388"/>
    </location>
</feature>
<dbReference type="Pfam" id="PF03739">
    <property type="entry name" value="LptF_LptG"/>
    <property type="match status" value="1"/>
</dbReference>
<dbReference type="GO" id="GO:0043190">
    <property type="term" value="C:ATP-binding cassette (ABC) transporter complex"/>
    <property type="evidence" value="ECO:0007669"/>
    <property type="project" value="TreeGrafter"/>
</dbReference>